<comment type="subcellular location">
    <subcellularLocation>
        <location evidence="2">Melanosome membrane</location>
        <topology evidence="2">Single-pass type I membrane protein</topology>
    </subcellularLocation>
</comment>
<dbReference type="PANTHER" id="PTHR11474:SF124">
    <property type="entry name" value="TYROSINASE"/>
    <property type="match status" value="1"/>
</dbReference>
<dbReference type="GO" id="GO:0031410">
    <property type="term" value="C:cytoplasmic vesicle"/>
    <property type="evidence" value="ECO:0007669"/>
    <property type="project" value="UniProtKB-ARBA"/>
</dbReference>
<dbReference type="AlphaFoldDB" id="A0A9J7HEG8"/>
<sequence length="373" mass="42456">MKAFGLLIVMVGFSPRGDAQFPRVCTNDASLESKECCPTPVGFTEPCGGLGRGQCADTPDTTKEDPDWKEAYQVDDRRHWPHVFFNRTCQCEGNFSGHDCTRCTWGYRGPDCNITQPPAMRRNIRDLSDEEKDTLQRYFDRAKNTTSNYVYALEFKENIRGREDFANQSVWDFFVAMHYYASRATMPPFITGICKTEANCSLDFAHKGPAFTTWHRAYLLEFERAVQVVNNDPDWTLPYWDWSAAEDNQCDICTNEYVGANDTDGNLDSGSVFASWGIICANLSSFDEEIRRNHTKPCDVTEVLGKLNRNPGQADLDRFGESMNHLPLVTEVDFALRFAAFDTRPYNRNSNCSFRNLLEGYANTSTGKSREDM</sequence>
<dbReference type="Gene3D" id="1.10.1280.10">
    <property type="entry name" value="Di-copper center containing domain from catechol oxidase"/>
    <property type="match status" value="1"/>
</dbReference>
<name>A0A9J7HEG8_BRAFL</name>
<evidence type="ECO:0000256" key="7">
    <source>
        <dbReference type="ARBA" id="ARBA00022729"/>
    </source>
</evidence>
<keyword evidence="13" id="KW-0325">Glycoprotein</keyword>
<keyword evidence="7 16" id="KW-0732">Signal</keyword>
<dbReference type="PROSITE" id="PS00497">
    <property type="entry name" value="TYROSINASE_1"/>
    <property type="match status" value="1"/>
</dbReference>
<evidence type="ECO:0000256" key="15">
    <source>
        <dbReference type="ARBA" id="ARBA00042251"/>
    </source>
</evidence>
<comment type="cofactor">
    <cofactor evidence="1">
        <name>Cu(2+)</name>
        <dbReference type="ChEBI" id="CHEBI:29036"/>
    </cofactor>
</comment>
<keyword evidence="12" id="KW-0472">Membrane</keyword>
<evidence type="ECO:0000256" key="13">
    <source>
        <dbReference type="ARBA" id="ARBA00023180"/>
    </source>
</evidence>
<evidence type="ECO:0000256" key="14">
    <source>
        <dbReference type="ARBA" id="ARBA00039304"/>
    </source>
</evidence>
<dbReference type="InterPro" id="IPR050316">
    <property type="entry name" value="Tyrosinase/Hemocyanin"/>
</dbReference>
<dbReference type="GO" id="GO:0046872">
    <property type="term" value="F:metal ion binding"/>
    <property type="evidence" value="ECO:0007669"/>
    <property type="project" value="UniProtKB-KW"/>
</dbReference>
<protein>
    <recommendedName>
        <fullName evidence="14">Tyrosinase</fullName>
        <ecNumber evidence="4">1.14.18.1</ecNumber>
    </recommendedName>
    <alternativeName>
        <fullName evidence="15">Monophenol monooxygenase</fullName>
    </alternativeName>
</protein>
<evidence type="ECO:0000256" key="16">
    <source>
        <dbReference type="SAM" id="SignalP"/>
    </source>
</evidence>
<dbReference type="OrthoDB" id="6132182at2759"/>
<evidence type="ECO:0000256" key="9">
    <source>
        <dbReference type="ARBA" id="ARBA00023008"/>
    </source>
</evidence>
<keyword evidence="5" id="KW-0812">Transmembrane</keyword>
<evidence type="ECO:0000256" key="1">
    <source>
        <dbReference type="ARBA" id="ARBA00001973"/>
    </source>
</evidence>
<dbReference type="GO" id="GO:0042438">
    <property type="term" value="P:melanin biosynthetic process"/>
    <property type="evidence" value="ECO:0007669"/>
    <property type="project" value="UniProtKB-KW"/>
</dbReference>
<evidence type="ECO:0000256" key="4">
    <source>
        <dbReference type="ARBA" id="ARBA00011906"/>
    </source>
</evidence>
<evidence type="ECO:0000256" key="8">
    <source>
        <dbReference type="ARBA" id="ARBA00023002"/>
    </source>
</evidence>
<feature type="chain" id="PRO_5039930053" description="Tyrosinase" evidence="16">
    <location>
        <begin position="20"/>
        <end position="373"/>
    </location>
</feature>
<reference evidence="19" key="2">
    <citation type="submission" date="2025-08" db="UniProtKB">
        <authorList>
            <consortium name="RefSeq"/>
        </authorList>
    </citation>
    <scope>IDENTIFICATION</scope>
    <source>
        <strain evidence="19">S238N-H82</strain>
        <tissue evidence="19">Testes</tissue>
    </source>
</reference>
<keyword evidence="9" id="KW-0186">Copper</keyword>
<evidence type="ECO:0000256" key="5">
    <source>
        <dbReference type="ARBA" id="ARBA00022692"/>
    </source>
</evidence>
<proteinExistence type="inferred from homology"/>
<dbReference type="Proteomes" id="UP000001554">
    <property type="component" value="Chromosome 16"/>
</dbReference>
<dbReference type="GeneID" id="118403552"/>
<keyword evidence="6" id="KW-0479">Metal-binding</keyword>
<dbReference type="Pfam" id="PF00264">
    <property type="entry name" value="Tyrosinase"/>
    <property type="match status" value="1"/>
</dbReference>
<evidence type="ECO:0000256" key="11">
    <source>
        <dbReference type="ARBA" id="ARBA00023101"/>
    </source>
</evidence>
<dbReference type="InterPro" id="IPR008922">
    <property type="entry name" value="Di-copper_centre_dom_sf"/>
</dbReference>
<feature type="domain" description="Tyrosinase copper-binding" evidence="17">
    <location>
        <begin position="206"/>
        <end position="223"/>
    </location>
</feature>
<dbReference type="EC" id="1.14.18.1" evidence="4"/>
<evidence type="ECO:0000256" key="12">
    <source>
        <dbReference type="ARBA" id="ARBA00023136"/>
    </source>
</evidence>
<organism evidence="18 19">
    <name type="scientific">Branchiostoma floridae</name>
    <name type="common">Florida lancelet</name>
    <name type="synonym">Amphioxus</name>
    <dbReference type="NCBI Taxonomy" id="7739"/>
    <lineage>
        <taxon>Eukaryota</taxon>
        <taxon>Metazoa</taxon>
        <taxon>Chordata</taxon>
        <taxon>Cephalochordata</taxon>
        <taxon>Leptocardii</taxon>
        <taxon>Amphioxiformes</taxon>
        <taxon>Branchiostomatidae</taxon>
        <taxon>Branchiostoma</taxon>
    </lineage>
</organism>
<evidence type="ECO:0000256" key="2">
    <source>
        <dbReference type="ARBA" id="ARBA00004573"/>
    </source>
</evidence>
<gene>
    <name evidence="19" type="primary">LOC118403552</name>
</gene>
<accession>A0A9J7HEG8</accession>
<dbReference type="InterPro" id="IPR002227">
    <property type="entry name" value="Tyrosinase_Cu-bd"/>
</dbReference>
<keyword evidence="8" id="KW-0560">Oxidoreductase</keyword>
<evidence type="ECO:0000313" key="19">
    <source>
        <dbReference type="RefSeq" id="XP_035658179.1"/>
    </source>
</evidence>
<dbReference type="KEGG" id="bfo:118403552"/>
<evidence type="ECO:0000256" key="10">
    <source>
        <dbReference type="ARBA" id="ARBA00023033"/>
    </source>
</evidence>
<feature type="signal peptide" evidence="16">
    <location>
        <begin position="1"/>
        <end position="19"/>
    </location>
</feature>
<dbReference type="PANTHER" id="PTHR11474">
    <property type="entry name" value="TYROSINASE FAMILY MEMBER"/>
    <property type="match status" value="1"/>
</dbReference>
<keyword evidence="11" id="KW-0470">Melanin biosynthesis</keyword>
<evidence type="ECO:0000256" key="3">
    <source>
        <dbReference type="ARBA" id="ARBA00009928"/>
    </source>
</evidence>
<dbReference type="OMA" id="CKTEANC"/>
<keyword evidence="10" id="KW-0503">Monooxygenase</keyword>
<evidence type="ECO:0000256" key="6">
    <source>
        <dbReference type="ARBA" id="ARBA00022723"/>
    </source>
</evidence>
<evidence type="ECO:0000313" key="18">
    <source>
        <dbReference type="Proteomes" id="UP000001554"/>
    </source>
</evidence>
<keyword evidence="18" id="KW-1185">Reference proteome</keyword>
<reference evidence="18" key="1">
    <citation type="journal article" date="2020" name="Nat. Ecol. Evol.">
        <title>Deeply conserved synteny resolves early events in vertebrate evolution.</title>
        <authorList>
            <person name="Simakov O."/>
            <person name="Marletaz F."/>
            <person name="Yue J.X."/>
            <person name="O'Connell B."/>
            <person name="Jenkins J."/>
            <person name="Brandt A."/>
            <person name="Calef R."/>
            <person name="Tung C.H."/>
            <person name="Huang T.K."/>
            <person name="Schmutz J."/>
            <person name="Satoh N."/>
            <person name="Yu J.K."/>
            <person name="Putnam N.H."/>
            <person name="Green R.E."/>
            <person name="Rokhsar D.S."/>
        </authorList>
    </citation>
    <scope>NUCLEOTIDE SEQUENCE [LARGE SCALE GENOMIC DNA]</scope>
    <source>
        <strain evidence="18">S238N-H82</strain>
    </source>
</reference>
<dbReference type="SUPFAM" id="SSF48056">
    <property type="entry name" value="Di-copper centre-containing domain"/>
    <property type="match status" value="1"/>
</dbReference>
<dbReference type="RefSeq" id="XP_035658179.1">
    <property type="nucleotide sequence ID" value="XM_035802286.1"/>
</dbReference>
<dbReference type="GO" id="GO:0004503">
    <property type="term" value="F:tyrosinase activity"/>
    <property type="evidence" value="ECO:0007669"/>
    <property type="project" value="UniProtKB-EC"/>
</dbReference>
<evidence type="ECO:0000259" key="17">
    <source>
        <dbReference type="PROSITE" id="PS00497"/>
    </source>
</evidence>
<comment type="similarity">
    <text evidence="3">Belongs to the tyrosinase family.</text>
</comment>